<protein>
    <submittedName>
        <fullName evidence="2">Coiled-coil domain-containing protein 183</fullName>
    </submittedName>
</protein>
<dbReference type="AlphaFoldDB" id="A0A5N4E9Z6"/>
<feature type="coiled-coil region" evidence="1">
    <location>
        <begin position="418"/>
        <end position="491"/>
    </location>
</feature>
<dbReference type="InterPro" id="IPR043247">
    <property type="entry name" value="CCDC183"/>
</dbReference>
<comment type="caution">
    <text evidence="2">The sequence shown here is derived from an EMBL/GenBank/DDBJ whole genome shotgun (WGS) entry which is preliminary data.</text>
</comment>
<keyword evidence="1" id="KW-0175">Coiled coil</keyword>
<dbReference type="Proteomes" id="UP000299084">
    <property type="component" value="Unassembled WGS sequence"/>
</dbReference>
<evidence type="ECO:0000256" key="1">
    <source>
        <dbReference type="SAM" id="Coils"/>
    </source>
</evidence>
<name>A0A5N4E9Z6_CAMDR</name>
<dbReference type="Pfam" id="PF15110">
    <property type="entry name" value="TMEM141"/>
    <property type="match status" value="1"/>
</dbReference>
<dbReference type="STRING" id="9838.ENSCDRP00005032749"/>
<dbReference type="PANTHER" id="PTHR47115">
    <property type="entry name" value="COILED-COIL DOMAIN-CONTAINING PROTEIN 183"/>
    <property type="match status" value="1"/>
</dbReference>
<proteinExistence type="predicted"/>
<evidence type="ECO:0000313" key="2">
    <source>
        <dbReference type="EMBL" id="KAB1280170.1"/>
    </source>
</evidence>
<keyword evidence="3" id="KW-1185">Reference proteome</keyword>
<evidence type="ECO:0000313" key="3">
    <source>
        <dbReference type="Proteomes" id="UP000299084"/>
    </source>
</evidence>
<sequence>MVNLGLSRVDDAVANKHPGLGEYAACQSNAFMKGIFTFVTGTGATFGLQLLVQRKCAYPFQWNVLVAVVAGSVASYWVTRVETQKCSNLWLFLETGQLPKDMGTEQCQALQIQAVKEKTVKNKAMLALLRGNIRRGAQDWALAKKYDQRTISQACGKDVPMRLGHSRCTMEVAREKLRKYVFDRVNVHNVLIHLVRRRGEKLESMQLELASLQSQPDATKEELRMLQVIRQLENNIEKTMVKITTSQNVQLLYVDLLDHLKRKLAGYPTELDKLQNLVGDYCSELSDMTVMSQDAMMITDEVKMNMRQGEATFIEERRARENRLNQQKKLIDKIHTKETSEKYRWGQRDLDFPSNLMGPETPKVKRRETSKADIEYQTDVSALVEKVKTAVRCSHLWVLLSGTPRDIAGRFLAQQNMEENLELQMEDCEERRAQLEALMKKLEVEEAMLKFHQMPSSVSFKSVEKKVKDMLKEEENRLQQARANMTRSQKLLLIIQTGIDNLYIRLIGIPVPTAPKEAEVSNTLDVYSKLAYCEGKLLVLADRVQMLSRTEEVNTKVRDALESSTLKEKQNTRISFEDLEEDVIETFQFADVDHSYVPSRAEIKRQARRLIEGRLKVAKKKKK</sequence>
<dbReference type="PANTHER" id="PTHR47115:SF1">
    <property type="entry name" value="COILED-COIL DOMAIN-CONTAINING PROTEIN 183"/>
    <property type="match status" value="1"/>
</dbReference>
<reference evidence="2 3" key="1">
    <citation type="journal article" date="2019" name="Mol. Ecol. Resour.">
        <title>Improving Illumina assemblies with Hi-C and long reads: an example with the North African dromedary.</title>
        <authorList>
            <person name="Elbers J.P."/>
            <person name="Rogers M.F."/>
            <person name="Perelman P.L."/>
            <person name="Proskuryakova A.A."/>
            <person name="Serdyukova N.A."/>
            <person name="Johnson W.E."/>
            <person name="Horin P."/>
            <person name="Corander J."/>
            <person name="Murphy D."/>
            <person name="Burger P.A."/>
        </authorList>
    </citation>
    <scope>NUCLEOTIDE SEQUENCE [LARGE SCALE GENOMIC DNA]</scope>
    <source>
        <strain evidence="2">Drom800</strain>
        <tissue evidence="2">Blood</tissue>
    </source>
</reference>
<organism evidence="2 3">
    <name type="scientific">Camelus dromedarius</name>
    <name type="common">Dromedary</name>
    <name type="synonym">Arabian camel</name>
    <dbReference type="NCBI Taxonomy" id="9838"/>
    <lineage>
        <taxon>Eukaryota</taxon>
        <taxon>Metazoa</taxon>
        <taxon>Chordata</taxon>
        <taxon>Craniata</taxon>
        <taxon>Vertebrata</taxon>
        <taxon>Euteleostomi</taxon>
        <taxon>Mammalia</taxon>
        <taxon>Eutheria</taxon>
        <taxon>Laurasiatheria</taxon>
        <taxon>Artiodactyla</taxon>
        <taxon>Tylopoda</taxon>
        <taxon>Camelidae</taxon>
        <taxon>Camelus</taxon>
    </lineage>
</organism>
<gene>
    <name evidence="2" type="ORF">Cadr_000016496</name>
</gene>
<accession>A0A5N4E9Z6</accession>
<dbReference type="Gene3D" id="1.10.3350.20">
    <property type="entry name" value="Tmem141 protein family"/>
    <property type="match status" value="1"/>
</dbReference>
<dbReference type="InterPro" id="IPR038259">
    <property type="entry name" value="Tmem141_sf"/>
</dbReference>
<dbReference type="EMBL" id="JWIN03000004">
    <property type="protein sequence ID" value="KAB1280170.1"/>
    <property type="molecule type" value="Genomic_DNA"/>
</dbReference>
<dbReference type="InterPro" id="IPR026788">
    <property type="entry name" value="Tmem141"/>
</dbReference>